<comment type="caution">
    <text evidence="1">The sequence shown here is derived from an EMBL/GenBank/DDBJ whole genome shotgun (WGS) entry which is preliminary data.</text>
</comment>
<gene>
    <name evidence="1" type="ORF">RF11_12878</name>
</gene>
<proteinExistence type="predicted"/>
<evidence type="ECO:0000313" key="2">
    <source>
        <dbReference type="Proteomes" id="UP000031668"/>
    </source>
</evidence>
<keyword evidence="2" id="KW-1185">Reference proteome</keyword>
<organism evidence="1 2">
    <name type="scientific">Thelohanellus kitauei</name>
    <name type="common">Myxosporean</name>
    <dbReference type="NCBI Taxonomy" id="669202"/>
    <lineage>
        <taxon>Eukaryota</taxon>
        <taxon>Metazoa</taxon>
        <taxon>Cnidaria</taxon>
        <taxon>Myxozoa</taxon>
        <taxon>Myxosporea</taxon>
        <taxon>Bivalvulida</taxon>
        <taxon>Platysporina</taxon>
        <taxon>Myxobolidae</taxon>
        <taxon>Thelohanellus</taxon>
    </lineage>
</organism>
<dbReference type="Proteomes" id="UP000031668">
    <property type="component" value="Unassembled WGS sequence"/>
</dbReference>
<reference evidence="1 2" key="1">
    <citation type="journal article" date="2014" name="Genome Biol. Evol.">
        <title>The genome of the myxosporean Thelohanellus kitauei shows adaptations to nutrient acquisition within its fish host.</title>
        <authorList>
            <person name="Yang Y."/>
            <person name="Xiong J."/>
            <person name="Zhou Z."/>
            <person name="Huo F."/>
            <person name="Miao W."/>
            <person name="Ran C."/>
            <person name="Liu Y."/>
            <person name="Zhang J."/>
            <person name="Feng J."/>
            <person name="Wang M."/>
            <person name="Wang M."/>
            <person name="Wang L."/>
            <person name="Yao B."/>
        </authorList>
    </citation>
    <scope>NUCLEOTIDE SEQUENCE [LARGE SCALE GENOMIC DNA]</scope>
    <source>
        <strain evidence="1">Wuqing</strain>
    </source>
</reference>
<protein>
    <submittedName>
        <fullName evidence="1">Uncharacterized protein</fullName>
    </submittedName>
</protein>
<name>A0A0C2I8A0_THEKT</name>
<accession>A0A0C2I8A0</accession>
<dbReference type="AlphaFoldDB" id="A0A0C2I8A0"/>
<evidence type="ECO:0000313" key="1">
    <source>
        <dbReference type="EMBL" id="KII61463.1"/>
    </source>
</evidence>
<sequence length="106" mass="12663">MHVENILFRSLIIKIKTFQPKTDISCDFRKSAILSSDNPKNYSCYYFFRVKQQNSRDYNSTVTLWSGYDFYNHFQFYISLNDQNFFKVRCPRLKIEGPKLCSSTDT</sequence>
<dbReference type="EMBL" id="JWZT01005339">
    <property type="protein sequence ID" value="KII61463.1"/>
    <property type="molecule type" value="Genomic_DNA"/>
</dbReference>